<evidence type="ECO:0000313" key="11">
    <source>
        <dbReference type="EMBL" id="SEN73156.1"/>
    </source>
</evidence>
<comment type="function">
    <text evidence="7 8">Cell wall formation. Catalyzes the addition of glutamate to the nucleotide precursor UDP-N-acetylmuramoyl-L-alanine (UMA).</text>
</comment>
<dbReference type="GO" id="GO:0071555">
    <property type="term" value="P:cell wall organization"/>
    <property type="evidence" value="ECO:0007669"/>
    <property type="project" value="UniProtKB-KW"/>
</dbReference>
<accession>A0A1H8IYP0</accession>
<dbReference type="GO" id="GO:0051301">
    <property type="term" value="P:cell division"/>
    <property type="evidence" value="ECO:0007669"/>
    <property type="project" value="UniProtKB-KW"/>
</dbReference>
<dbReference type="EC" id="6.3.2.9" evidence="7 8"/>
<evidence type="ECO:0000259" key="10">
    <source>
        <dbReference type="Pfam" id="PF08245"/>
    </source>
</evidence>
<name>A0A1H8IYP0_9PROT</name>
<dbReference type="InterPro" id="IPR013221">
    <property type="entry name" value="Mur_ligase_cen"/>
</dbReference>
<dbReference type="GO" id="GO:0008764">
    <property type="term" value="F:UDP-N-acetylmuramoylalanine-D-glutamate ligase activity"/>
    <property type="evidence" value="ECO:0007669"/>
    <property type="project" value="UniProtKB-UniRule"/>
</dbReference>
<keyword evidence="3 7" id="KW-0963">Cytoplasm</keyword>
<dbReference type="SUPFAM" id="SSF53244">
    <property type="entry name" value="MurD-like peptide ligases, peptide-binding domain"/>
    <property type="match status" value="1"/>
</dbReference>
<evidence type="ECO:0000256" key="2">
    <source>
        <dbReference type="ARBA" id="ARBA00004752"/>
    </source>
</evidence>
<dbReference type="SUPFAM" id="SSF51984">
    <property type="entry name" value="MurCD N-terminal domain"/>
    <property type="match status" value="1"/>
</dbReference>
<dbReference type="GO" id="GO:0009252">
    <property type="term" value="P:peptidoglycan biosynthetic process"/>
    <property type="evidence" value="ECO:0007669"/>
    <property type="project" value="UniProtKB-UniRule"/>
</dbReference>
<keyword evidence="7 8" id="KW-0573">Peptidoglycan synthesis</keyword>
<dbReference type="GO" id="GO:0008360">
    <property type="term" value="P:regulation of cell shape"/>
    <property type="evidence" value="ECO:0007669"/>
    <property type="project" value="UniProtKB-KW"/>
</dbReference>
<evidence type="ECO:0000259" key="9">
    <source>
        <dbReference type="Pfam" id="PF02875"/>
    </source>
</evidence>
<feature type="binding site" evidence="7">
    <location>
        <begin position="138"/>
        <end position="144"/>
    </location>
    <ligand>
        <name>ATP</name>
        <dbReference type="ChEBI" id="CHEBI:30616"/>
    </ligand>
</feature>
<dbReference type="InterPro" id="IPR005762">
    <property type="entry name" value="MurD"/>
</dbReference>
<keyword evidence="7 8" id="KW-0961">Cell wall biogenesis/degradation</keyword>
<keyword evidence="7 8" id="KW-0131">Cell cycle</keyword>
<dbReference type="STRING" id="42354.SAMN05216333_10125"/>
<feature type="domain" description="Mur ligase central" evidence="10">
    <location>
        <begin position="136"/>
        <end position="318"/>
    </location>
</feature>
<dbReference type="HAMAP" id="MF_00639">
    <property type="entry name" value="MurD"/>
    <property type="match status" value="1"/>
</dbReference>
<keyword evidence="4 7" id="KW-0436">Ligase</keyword>
<dbReference type="PANTHER" id="PTHR43692:SF1">
    <property type="entry name" value="UDP-N-ACETYLMURAMOYLALANINE--D-GLUTAMATE LIGASE"/>
    <property type="match status" value="1"/>
</dbReference>
<dbReference type="AlphaFoldDB" id="A0A1H8IYP0"/>
<keyword evidence="5 7" id="KW-0547">Nucleotide-binding</keyword>
<keyword evidence="12" id="KW-1185">Reference proteome</keyword>
<keyword evidence="6 7" id="KW-0067">ATP-binding</keyword>
<dbReference type="Pfam" id="PF08245">
    <property type="entry name" value="Mur_ligase_M"/>
    <property type="match status" value="1"/>
</dbReference>
<dbReference type="Pfam" id="PF21799">
    <property type="entry name" value="MurD-like_N"/>
    <property type="match status" value="1"/>
</dbReference>
<evidence type="ECO:0000256" key="7">
    <source>
        <dbReference type="HAMAP-Rule" id="MF_00639"/>
    </source>
</evidence>
<dbReference type="PANTHER" id="PTHR43692">
    <property type="entry name" value="UDP-N-ACETYLMURAMOYLALANINE--D-GLUTAMATE LIGASE"/>
    <property type="match status" value="1"/>
</dbReference>
<dbReference type="GO" id="GO:0005524">
    <property type="term" value="F:ATP binding"/>
    <property type="evidence" value="ECO:0007669"/>
    <property type="project" value="UniProtKB-UniRule"/>
</dbReference>
<dbReference type="Gene3D" id="3.40.1190.10">
    <property type="entry name" value="Mur-like, catalytic domain"/>
    <property type="match status" value="1"/>
</dbReference>
<comment type="similarity">
    <text evidence="7">Belongs to the MurCDEF family.</text>
</comment>
<proteinExistence type="inferred from homology"/>
<evidence type="ECO:0000256" key="6">
    <source>
        <dbReference type="ARBA" id="ARBA00022840"/>
    </source>
</evidence>
<dbReference type="InterPro" id="IPR004101">
    <property type="entry name" value="Mur_ligase_C"/>
</dbReference>
<dbReference type="Gene3D" id="3.90.190.20">
    <property type="entry name" value="Mur ligase, C-terminal domain"/>
    <property type="match status" value="1"/>
</dbReference>
<dbReference type="UniPathway" id="UPA00219"/>
<organism evidence="11 12">
    <name type="scientific">Nitrosomonas oligotropha</name>
    <dbReference type="NCBI Taxonomy" id="42354"/>
    <lineage>
        <taxon>Bacteria</taxon>
        <taxon>Pseudomonadati</taxon>
        <taxon>Pseudomonadota</taxon>
        <taxon>Betaproteobacteria</taxon>
        <taxon>Nitrosomonadales</taxon>
        <taxon>Nitrosomonadaceae</taxon>
        <taxon>Nitrosomonas</taxon>
    </lineage>
</organism>
<dbReference type="InterPro" id="IPR036615">
    <property type="entry name" value="Mur_ligase_C_dom_sf"/>
</dbReference>
<evidence type="ECO:0000256" key="3">
    <source>
        <dbReference type="ARBA" id="ARBA00022490"/>
    </source>
</evidence>
<sequence>MDHHLYFSIGWIIDIKITMNLQDKTVLVLGMGETGLSMVKWLLRQGVRVRAADSRSEPPNWQQITAGFPSVQLHKGKFTASIFNDIDMIAISPGVPLADPCVQQAVQRGVPVIGDMVLFSWALEQSNRPKPKVVAISGSNGKTTVTAMTGAMLKKSGWNVEVAGNIGPAALNALMQRIDAGDWPQAWVLETSSFQLETTHNLNADVATVLNLSEDHLDRYTGMRDYATAKARVFLHEKAGKGIQVLNRNDPGVCAMALPDRKQITFGVDEPPSHADFGLMHDGDDLWLMEGDVQLMKTSELVVSGLHNAVNALAALAMCRALGVAIDPLLIALREFRGLPHRMEKVAAFNGVTFFDDSKSTNVGATVAALSGMKQNVILIAGGDGKGQDFSYLREAVANNARAVVLIGRDANIIANELKDCGVPLHFAVTMEEAMQKSFLLAQSGDVVLLSPACASFDMFRNYIHRAEVFVAAVKDMENKFFSFGQKKH</sequence>
<protein>
    <recommendedName>
        <fullName evidence="7 8">UDP-N-acetylmuramoylalanine--D-glutamate ligase</fullName>
        <ecNumber evidence="7 8">6.3.2.9</ecNumber>
    </recommendedName>
    <alternativeName>
        <fullName evidence="7">D-glutamic acid-adding enzyme</fullName>
    </alternativeName>
    <alternativeName>
        <fullName evidence="7">UDP-N-acetylmuramoyl-L-alanyl-D-glutamate synthetase</fullName>
    </alternativeName>
</protein>
<dbReference type="Pfam" id="PF02875">
    <property type="entry name" value="Mur_ligase_C"/>
    <property type="match status" value="1"/>
</dbReference>
<dbReference type="GO" id="GO:0005737">
    <property type="term" value="C:cytoplasm"/>
    <property type="evidence" value="ECO:0007669"/>
    <property type="project" value="UniProtKB-SubCell"/>
</dbReference>
<comment type="pathway">
    <text evidence="2 7 8">Cell wall biogenesis; peptidoglycan biosynthesis.</text>
</comment>
<evidence type="ECO:0000256" key="4">
    <source>
        <dbReference type="ARBA" id="ARBA00022598"/>
    </source>
</evidence>
<evidence type="ECO:0000256" key="8">
    <source>
        <dbReference type="RuleBase" id="RU003664"/>
    </source>
</evidence>
<dbReference type="EMBL" id="FODO01000001">
    <property type="protein sequence ID" value="SEN73156.1"/>
    <property type="molecule type" value="Genomic_DNA"/>
</dbReference>
<evidence type="ECO:0000313" key="12">
    <source>
        <dbReference type="Proteomes" id="UP000198814"/>
    </source>
</evidence>
<gene>
    <name evidence="7" type="primary">murD</name>
    <name evidence="11" type="ORF">SAMN05216333_10125</name>
</gene>
<evidence type="ECO:0000256" key="5">
    <source>
        <dbReference type="ARBA" id="ARBA00022741"/>
    </source>
</evidence>
<reference evidence="12" key="1">
    <citation type="submission" date="2016-10" db="EMBL/GenBank/DDBJ databases">
        <authorList>
            <person name="Varghese N."/>
            <person name="Submissions S."/>
        </authorList>
    </citation>
    <scope>NUCLEOTIDE SEQUENCE [LARGE SCALE GENOMIC DNA]</scope>
    <source>
        <strain evidence="12">Nm76</strain>
    </source>
</reference>
<comment type="catalytic activity">
    <reaction evidence="7 8">
        <text>UDP-N-acetyl-alpha-D-muramoyl-L-alanine + D-glutamate + ATP = UDP-N-acetyl-alpha-D-muramoyl-L-alanyl-D-glutamate + ADP + phosphate + H(+)</text>
        <dbReference type="Rhea" id="RHEA:16429"/>
        <dbReference type="ChEBI" id="CHEBI:15378"/>
        <dbReference type="ChEBI" id="CHEBI:29986"/>
        <dbReference type="ChEBI" id="CHEBI:30616"/>
        <dbReference type="ChEBI" id="CHEBI:43474"/>
        <dbReference type="ChEBI" id="CHEBI:83898"/>
        <dbReference type="ChEBI" id="CHEBI:83900"/>
        <dbReference type="ChEBI" id="CHEBI:456216"/>
        <dbReference type="EC" id="6.3.2.9"/>
    </reaction>
</comment>
<keyword evidence="7 8" id="KW-0133">Cell shape</keyword>
<dbReference type="Gene3D" id="3.40.50.720">
    <property type="entry name" value="NAD(P)-binding Rossmann-like Domain"/>
    <property type="match status" value="1"/>
</dbReference>
<comment type="subcellular location">
    <subcellularLocation>
        <location evidence="1 7 8">Cytoplasm</location>
    </subcellularLocation>
</comment>
<dbReference type="NCBIfam" id="TIGR01087">
    <property type="entry name" value="murD"/>
    <property type="match status" value="1"/>
</dbReference>
<feature type="domain" description="Mur ligase C-terminal" evidence="9">
    <location>
        <begin position="341"/>
        <end position="454"/>
    </location>
</feature>
<dbReference type="Proteomes" id="UP000198814">
    <property type="component" value="Unassembled WGS sequence"/>
</dbReference>
<evidence type="ECO:0000256" key="1">
    <source>
        <dbReference type="ARBA" id="ARBA00004496"/>
    </source>
</evidence>
<dbReference type="SUPFAM" id="SSF53623">
    <property type="entry name" value="MurD-like peptide ligases, catalytic domain"/>
    <property type="match status" value="1"/>
</dbReference>
<keyword evidence="7 8" id="KW-0132">Cell division</keyword>
<dbReference type="InterPro" id="IPR036565">
    <property type="entry name" value="Mur-like_cat_sf"/>
</dbReference>